<proteinExistence type="predicted"/>
<evidence type="ECO:0000313" key="2">
    <source>
        <dbReference type="Proteomes" id="UP000549590"/>
    </source>
</evidence>
<dbReference type="EMBL" id="JABBYB010000020">
    <property type="protein sequence ID" value="NMP04974.1"/>
    <property type="molecule type" value="Genomic_DNA"/>
</dbReference>
<organism evidence="1 2">
    <name type="scientific">Pseudoalteromonas arctica</name>
    <dbReference type="NCBI Taxonomy" id="394751"/>
    <lineage>
        <taxon>Bacteria</taxon>
        <taxon>Pseudomonadati</taxon>
        <taxon>Pseudomonadota</taxon>
        <taxon>Gammaproteobacteria</taxon>
        <taxon>Alteromonadales</taxon>
        <taxon>Pseudoalteromonadaceae</taxon>
        <taxon>Pseudoalteromonas</taxon>
    </lineage>
</organism>
<reference evidence="1 2" key="1">
    <citation type="submission" date="2020-04" db="EMBL/GenBank/DDBJ databases">
        <title>Genome sequencing and assembly of Pseudoalteromonas arctica.</title>
        <authorList>
            <person name="Cook G.M."/>
        </authorList>
    </citation>
    <scope>NUCLEOTIDE SEQUENCE [LARGE SCALE GENOMIC DNA]</scope>
    <source>
        <strain evidence="1 2">NEC-BIFX-2020_001</strain>
    </source>
</reference>
<sequence>MIEFNEEIVDLLNDYFSKNEEYVESVLLASYGFNIQFVNFNIQCEEKVFATISGKEYEWEDAPNSGPWGALGRQQALSAKLKSPTLLGIIFRSGDSLDIQTAVGQYESVIFSFPPKGKSIVMEIF</sequence>
<dbReference type="Proteomes" id="UP000549590">
    <property type="component" value="Unassembled WGS sequence"/>
</dbReference>
<accession>A0AAP6Y799</accession>
<dbReference type="RefSeq" id="WP_169045312.1">
    <property type="nucleotide sequence ID" value="NZ_JABBYB010000020.1"/>
</dbReference>
<comment type="caution">
    <text evidence="1">The sequence shown here is derived from an EMBL/GenBank/DDBJ whole genome shotgun (WGS) entry which is preliminary data.</text>
</comment>
<protein>
    <submittedName>
        <fullName evidence="1">Uncharacterized protein</fullName>
    </submittedName>
</protein>
<evidence type="ECO:0000313" key="1">
    <source>
        <dbReference type="EMBL" id="NMP04974.1"/>
    </source>
</evidence>
<dbReference type="AlphaFoldDB" id="A0AAP6Y799"/>
<gene>
    <name evidence="1" type="ORF">HHE94_19945</name>
</gene>
<name>A0AAP6Y799_9GAMM</name>